<dbReference type="Gene3D" id="3.90.640.10">
    <property type="entry name" value="Actin, Chain A, domain 4"/>
    <property type="match status" value="2"/>
</dbReference>
<dbReference type="Gene3D" id="3.30.420.40">
    <property type="match status" value="4"/>
</dbReference>
<dbReference type="PANTHER" id="PTHR14187:SF5">
    <property type="entry name" value="HEAT SHOCK 70 KDA PROTEIN 12A"/>
    <property type="match status" value="1"/>
</dbReference>
<dbReference type="AlphaFoldDB" id="A0A1X7TP32"/>
<sequence>MAANHPRRWIPPPSISPEEVYMAGLTSDAPGITRFTPVGSPLPRPEEVNPEKLSLALEPEVAAIAAQHQSAVSGTPPERYMVVDIGGGTVDITVHDKSNGRISVVLPPMGNTWGGTTVNEALSELLQEILKDKDFQSFLSSEPTRAKVGLNKFFYGEFEEQKKTFGDTTEGTTEMVLTLPPAFVGFYGNDKLGEVRKMNMHYDPGDLSLEIDYHQLEEKVFKSTVDKIIKPLLLLIMALSKGSLSPLARADKIDRVTPVLQGSSCIAAIDFGTSSLSVAYTTPTDGQIKLVPLHSTYERVPNAIMILKDQETQQCKVTEIGYRAQSIYGDIKKEAQNVIYFERIKTLLERDTALDRTTQVSSFTGGSYYLIEVIAFILTYLKEKLLTDHLKGNYKSSDFDWVITVPAIWKARARRMMREAAYMAGLTSDAPGITRFTPVGSPLPRPEEVNPEKLSLALEPEVAAIAAQHQSEVSGTPPERYMVVDIGGGTVDITVHDKSNGRISVVLPPMGNTWGGTTVNEALSMILEEILKDKGFESFLASDPTRAKVALNKLFYGEFEEQKKTFGDTTEGINEISLTLPAAFVSFYGNDKLHEVRKLNMHYDPGDLSLEIDYHQLEEKVFKSTVDMIIECVRAAFDELGSDGIDTVYLVGGFGGCRFVSQKIEKAISEHCGMLYDNIVCPVQPDLAVVRGAVMWRKDPNIIQSRVADATYGVRCEPVFNPSIHDEHYKYVNEEGDQLCNNVFDVFVLKGEEIKDEVYKGKFIHSPQIDKQHIPIYCTADDGVQYTVDKDGKPAVREIGQLVLDVYGNKPREERKFYVFMDFRGTEIKARAQYRITGEEVKTVCDFLSKHD</sequence>
<dbReference type="STRING" id="400682.A0A1X7TP32"/>
<reference evidence="1" key="1">
    <citation type="submission" date="2017-05" db="UniProtKB">
        <authorList>
            <consortium name="EnsemblMetazoa"/>
        </authorList>
    </citation>
    <scope>IDENTIFICATION</scope>
</reference>
<dbReference type="InParanoid" id="A0A1X7TP32"/>
<dbReference type="InterPro" id="IPR043129">
    <property type="entry name" value="ATPase_NBD"/>
</dbReference>
<dbReference type="EnsemblMetazoa" id="Aqu2.1.16462_001">
    <property type="protein sequence ID" value="Aqu2.1.16462_001"/>
    <property type="gene ID" value="Aqu2.1.16462"/>
</dbReference>
<accession>A0A1X7TP32</accession>
<dbReference type="CDD" id="cd10229">
    <property type="entry name" value="ASKHA_NBD_HSP70_HSPA12"/>
    <property type="match status" value="1"/>
</dbReference>
<evidence type="ECO:0000313" key="1">
    <source>
        <dbReference type="EnsemblMetazoa" id="Aqu2.1.16462_001"/>
    </source>
</evidence>
<dbReference type="PANTHER" id="PTHR14187">
    <property type="entry name" value="ALPHA KINASE/ELONGATION FACTOR 2 KINASE"/>
    <property type="match status" value="1"/>
</dbReference>
<dbReference type="eggNOG" id="KOG0101">
    <property type="taxonomic scope" value="Eukaryota"/>
</dbReference>
<organism evidence="1">
    <name type="scientific">Amphimedon queenslandica</name>
    <name type="common">Sponge</name>
    <dbReference type="NCBI Taxonomy" id="400682"/>
    <lineage>
        <taxon>Eukaryota</taxon>
        <taxon>Metazoa</taxon>
        <taxon>Porifera</taxon>
        <taxon>Demospongiae</taxon>
        <taxon>Heteroscleromorpha</taxon>
        <taxon>Haplosclerida</taxon>
        <taxon>Niphatidae</taxon>
        <taxon>Amphimedon</taxon>
    </lineage>
</organism>
<name>A0A1X7TP32_AMPQE</name>
<dbReference type="SUPFAM" id="SSF53067">
    <property type="entry name" value="Actin-like ATPase domain"/>
    <property type="match status" value="3"/>
</dbReference>
<protein>
    <submittedName>
        <fullName evidence="1">Uncharacterized protein</fullName>
    </submittedName>
</protein>
<dbReference type="OrthoDB" id="6135436at2759"/>
<proteinExistence type="predicted"/>